<keyword evidence="2" id="KW-1185">Reference proteome</keyword>
<evidence type="ECO:0000313" key="2">
    <source>
        <dbReference type="Proteomes" id="UP001226091"/>
    </source>
</evidence>
<sequence>MYRLYEDDGVTAQYKEDFAYVAVKMNTTETEIHINAEIEGNFTLPYDTAAFILPQGEKRKLIIDSAEYKSGDQIYLKQEEI</sequence>
<dbReference type="EMBL" id="CP126116">
    <property type="protein sequence ID" value="WHZ60190.1"/>
    <property type="molecule type" value="Genomic_DNA"/>
</dbReference>
<accession>A0ACD4RJ06</accession>
<name>A0ACD4RJ06_9BACI</name>
<gene>
    <name evidence="1" type="ORF">QLQ22_07310</name>
</gene>
<dbReference type="Proteomes" id="UP001226091">
    <property type="component" value="Chromosome"/>
</dbReference>
<proteinExistence type="predicted"/>
<organism evidence="1 2">
    <name type="scientific">Metabacillus hrfriensis</name>
    <dbReference type="NCBI Taxonomy" id="3048891"/>
    <lineage>
        <taxon>Bacteria</taxon>
        <taxon>Bacillati</taxon>
        <taxon>Bacillota</taxon>
        <taxon>Bacilli</taxon>
        <taxon>Bacillales</taxon>
        <taxon>Bacillaceae</taxon>
        <taxon>Metabacillus</taxon>
    </lineage>
</organism>
<reference evidence="2" key="1">
    <citation type="journal article" date="2025" name="Aquaculture">
        <title>Assessment of the bioflocculant production and safety properties of Metabacillus hrfriensis sp. nov. based on phenotypic and whole-genome sequencing analysis.</title>
        <authorList>
            <person name="Zhang R."/>
            <person name="Zhao Z."/>
            <person name="Luo L."/>
            <person name="Wang S."/>
            <person name="Guo K."/>
            <person name="Xu W."/>
        </authorList>
    </citation>
    <scope>NUCLEOTIDE SEQUENCE [LARGE SCALE GENOMIC DNA]</scope>
    <source>
        <strain evidence="2">CT-WN-B3</strain>
    </source>
</reference>
<evidence type="ECO:0000313" key="1">
    <source>
        <dbReference type="EMBL" id="WHZ60190.1"/>
    </source>
</evidence>
<protein>
    <submittedName>
        <fullName evidence="1">DUF5110 domain-containing protein</fullName>
    </submittedName>
</protein>